<feature type="region of interest" description="Disordered" evidence="1">
    <location>
        <begin position="46"/>
        <end position="68"/>
    </location>
</feature>
<dbReference type="AlphaFoldDB" id="A0A9P0ML62"/>
<reference evidence="3" key="1">
    <citation type="submission" date="2022-01" db="EMBL/GenBank/DDBJ databases">
        <authorList>
            <person name="King R."/>
        </authorList>
    </citation>
    <scope>NUCLEOTIDE SEQUENCE</scope>
</reference>
<feature type="compositionally biased region" description="Polar residues" evidence="1">
    <location>
        <begin position="54"/>
        <end position="67"/>
    </location>
</feature>
<dbReference type="OrthoDB" id="6088188at2759"/>
<name>A0A9P0ML62_NEZVI</name>
<keyword evidence="4" id="KW-1185">Reference proteome</keyword>
<dbReference type="Pfam" id="PF14722">
    <property type="entry name" value="KRAP_IP3R_bind"/>
    <property type="match status" value="1"/>
</dbReference>
<dbReference type="EMBL" id="OV725080">
    <property type="protein sequence ID" value="CAH1397615.1"/>
    <property type="molecule type" value="Genomic_DNA"/>
</dbReference>
<evidence type="ECO:0000256" key="1">
    <source>
        <dbReference type="SAM" id="MobiDB-lite"/>
    </source>
</evidence>
<organism evidence="3 4">
    <name type="scientific">Nezara viridula</name>
    <name type="common">Southern green stink bug</name>
    <name type="synonym">Cimex viridulus</name>
    <dbReference type="NCBI Taxonomy" id="85310"/>
    <lineage>
        <taxon>Eukaryota</taxon>
        <taxon>Metazoa</taxon>
        <taxon>Ecdysozoa</taxon>
        <taxon>Arthropoda</taxon>
        <taxon>Hexapoda</taxon>
        <taxon>Insecta</taxon>
        <taxon>Pterygota</taxon>
        <taxon>Neoptera</taxon>
        <taxon>Paraneoptera</taxon>
        <taxon>Hemiptera</taxon>
        <taxon>Heteroptera</taxon>
        <taxon>Panheteroptera</taxon>
        <taxon>Pentatomomorpha</taxon>
        <taxon>Pentatomoidea</taxon>
        <taxon>Pentatomidae</taxon>
        <taxon>Pentatominae</taxon>
        <taxon>Nezara</taxon>
    </lineage>
</organism>
<sequence>MDSGQNKIQNQLQGFLKKIRSQEIRNKVAVWQKYLANASSRFRFESFSSGDDCTPSTSGVNESYGTNDKTEVEDENLAVDDVCTPSDSGTCIFVTSKSNQMEEVISNGERKEEVKLLHSPEDIVPRNKSPVQQWVDSLPLEETVEKVEEPAVPVEQPPPEQEAADAEVEGFTLGAEAVGVTCPRPYPFVHVTNTCGGSDAGSHCSSMESLLESRKPDPEEILLELGFGGVEESDTVSRIPARFLQPSALKGVAIEEFLKHQQLLVDTYESGFSGYRGLAGPFNTIPSGIVGKIMERLREAEVGRNNNQHHRHAHAYHNHKFNQSVLSPDNRKWLERQGVSPEPEGRRIVLGEKTFTFAKDGVLIEGSYEKNGLKVDMAQKTQDKDKGVKVKMAMKSKDNQGTEKTGGPKLAEKLAANGQTTSNIHHKLFSLDNEQLEMEYKTLALLANQLKGSDIPIDFVPEDTFYKLSSHERKRVERGLVENALYTYQRRLKDLDLRDHLKEFLSTQADKVSSNLGRRDPEWINIIRQMTTLLRHQETLRQTLRFTRNGKS</sequence>
<dbReference type="PANTHER" id="PTHR17469:SF15">
    <property type="entry name" value="ITPR-INTERACTING DOMAIN-CONTAINING PROTEIN"/>
    <property type="match status" value="1"/>
</dbReference>
<evidence type="ECO:0000313" key="4">
    <source>
        <dbReference type="Proteomes" id="UP001152798"/>
    </source>
</evidence>
<dbReference type="InterPro" id="IPR043444">
    <property type="entry name" value="TESPA1-like"/>
</dbReference>
<accession>A0A9P0ML62</accession>
<feature type="domain" description="ITPR-interacting" evidence="2">
    <location>
        <begin position="189"/>
        <end position="337"/>
    </location>
</feature>
<evidence type="ECO:0000259" key="2">
    <source>
        <dbReference type="SMART" id="SM01257"/>
    </source>
</evidence>
<evidence type="ECO:0000313" key="3">
    <source>
        <dbReference type="EMBL" id="CAH1397615.1"/>
    </source>
</evidence>
<dbReference type="PANTHER" id="PTHR17469">
    <property type="entry name" value="SPERM SPECIFIC ANTIGEN 2-RELATED"/>
    <property type="match status" value="1"/>
</dbReference>
<protein>
    <recommendedName>
        <fullName evidence="2">ITPR-interacting domain-containing protein</fullName>
    </recommendedName>
</protein>
<dbReference type="GO" id="GO:0005102">
    <property type="term" value="F:signaling receptor binding"/>
    <property type="evidence" value="ECO:0007669"/>
    <property type="project" value="InterPro"/>
</dbReference>
<proteinExistence type="predicted"/>
<dbReference type="SMART" id="SM01257">
    <property type="entry name" value="KRAP_IP3R_bind"/>
    <property type="match status" value="1"/>
</dbReference>
<dbReference type="Proteomes" id="UP001152798">
    <property type="component" value="Chromosome 4"/>
</dbReference>
<gene>
    <name evidence="3" type="ORF">NEZAVI_LOCUS7403</name>
</gene>
<dbReference type="InterPro" id="IPR029325">
    <property type="entry name" value="ITPR-bd"/>
</dbReference>